<keyword evidence="3" id="KW-0863">Zinc-finger</keyword>
<evidence type="ECO:0000256" key="6">
    <source>
        <dbReference type="SAM" id="MobiDB-lite"/>
    </source>
</evidence>
<feature type="domain" description="Zinc finger PHD-type" evidence="7">
    <location>
        <begin position="89"/>
        <end position="136"/>
    </location>
</feature>
<feature type="region of interest" description="Disordered" evidence="6">
    <location>
        <begin position="536"/>
        <end position="586"/>
    </location>
</feature>
<keyword evidence="5" id="KW-0539">Nucleus</keyword>
<gene>
    <name evidence="8" type="ORF">IWQ62_003787</name>
</gene>
<evidence type="ECO:0000313" key="9">
    <source>
        <dbReference type="Proteomes" id="UP001150925"/>
    </source>
</evidence>
<evidence type="ECO:0000256" key="5">
    <source>
        <dbReference type="ARBA" id="ARBA00023242"/>
    </source>
</evidence>
<dbReference type="Proteomes" id="UP001150925">
    <property type="component" value="Unassembled WGS sequence"/>
</dbReference>
<feature type="compositionally biased region" description="Polar residues" evidence="6">
    <location>
        <begin position="322"/>
        <end position="358"/>
    </location>
</feature>
<dbReference type="EMBL" id="JANBPY010001090">
    <property type="protein sequence ID" value="KAJ1961671.1"/>
    <property type="molecule type" value="Genomic_DNA"/>
</dbReference>
<sequence length="1267" mass="136857">MVPPDPGKRRRARGTTSETAAPHPVGRGKAVLPAPSGGKRDFTFRARSAGKSLAATAPSFPFHSDSDTDTDSEASATHSVTQPSPTRFRCVCERGYNGSEFVVHCDQCQEWFHGMCVRITPQDAALATCIYCLPCSKSVQRAKGTKIMKPHTGTNTLPRPSSRSRNSKGLASGADSKKSSRRSTRRTTQPLASTAPSVKSSSQRRSSANSLPKRQSISQPPIPDRNEVDTSTIVKLNDNKEDITDDDLDLCPICDSECTCGVSGDARPSMATASDPISLASTSNPTIIAPIAARVIDGHDRKGVRTTSKPQTSRKAIKRNDTIASSITSRNNGNLSESDWSSDATTELGTGKRSTNANARKGTRRSGKSLSSALKGTQKTQSTLATTNKEADTDEWIDLLSDSDSSEVAGKLLQAMESDLEAEDELALQAEFEGSAPNSPLSMRSSSTFGYDYSPTSSDSEELYDEFQFIPIDQAGPETVENESVAPHLHESPHKSDNSPHKLNQIRKNNWSSSSLDQWDYMNLLGWPYESDVYDSLSDGDNASTQSSDTEQQENTRVENPLASSPPAQQRGTRDDGLSSSYEDGYRSDVASDFHAESDGDDPLTSANFPLRLDHTFPFIHTTEPPTLLSTLSALSAGVFRAPTPAPTPLPTAQPPPSALSLSDLSYVNSLISQDHGAVSDGFANLGGQEITQFERAHTTCPSPTDEQWGSKMASLLSQSLSQQLDQLEHWPTPSEAHGSLHSHSQSDDSELNRPTINSDVKSESGSQPGGLLNENPNSQVEQALTVERQIADAMTRSSSPDPVHSLLHTSVLMFRKKNRQRFRKRKWGDGPPITAHPTKDGQWVFSPSPAAKKIKCSSNIGEQSPLVTKSLKYISTAPDSPSPTSRHTSLDGCTPSLTRSLSESPPSPTSATPSLMTIDDLVNTDQLTTESAGLTETTDDLALLKPSLRPDRWDQIPIHSFRTSRLQARARRTNFSYADALKYGSRFLTRSRTGLNSTSLKSDGLYWHATRPRGAPFKRRLSTHGDPTPSMGRSLSRRKRCSLRGVHLSQRRPLVPRSTSRGRGATLASSSSSDGEPNVNESFALALGGAGHRVGQHRKPATKFTQSTGEMVLGKLEQQRPSTRPLPLRSLSMVSDPSYTALGQSGSISDVEGYSASTLPNHVFPPSLVELGNEGSEHGVPSASWVGMASDPNSFLDSLAEWPLEIDEAEVDFLNLAPLDTNSDGVVDSIDHQPDHSSPPADNCEVQVKNKPAVIVDDGEDIDIEG</sequence>
<reference evidence="8" key="1">
    <citation type="submission" date="2022-07" db="EMBL/GenBank/DDBJ databases">
        <title>Phylogenomic reconstructions and comparative analyses of Kickxellomycotina fungi.</title>
        <authorList>
            <person name="Reynolds N.K."/>
            <person name="Stajich J.E."/>
            <person name="Barry K."/>
            <person name="Grigoriev I.V."/>
            <person name="Crous P."/>
            <person name="Smith M.E."/>
        </authorList>
    </citation>
    <scope>NUCLEOTIDE SEQUENCE</scope>
    <source>
        <strain evidence="8">RSA 1196</strain>
    </source>
</reference>
<keyword evidence="9" id="KW-1185">Reference proteome</keyword>
<evidence type="ECO:0000259" key="7">
    <source>
        <dbReference type="SMART" id="SM00249"/>
    </source>
</evidence>
<name>A0A9W8E682_9FUNG</name>
<dbReference type="GO" id="GO:0048188">
    <property type="term" value="C:Set1C/COMPASS complex"/>
    <property type="evidence" value="ECO:0007669"/>
    <property type="project" value="InterPro"/>
</dbReference>
<dbReference type="GO" id="GO:0045893">
    <property type="term" value="P:positive regulation of DNA-templated transcription"/>
    <property type="evidence" value="ECO:0007669"/>
    <property type="project" value="TreeGrafter"/>
</dbReference>
<dbReference type="OrthoDB" id="436852at2759"/>
<feature type="compositionally biased region" description="Polar residues" evidence="6">
    <location>
        <begin position="562"/>
        <end position="571"/>
    </location>
</feature>
<dbReference type="InterPro" id="IPR001965">
    <property type="entry name" value="Znf_PHD"/>
</dbReference>
<keyword evidence="4" id="KW-0862">Zinc</keyword>
<feature type="region of interest" description="Disordered" evidence="6">
    <location>
        <begin position="1017"/>
        <end position="1082"/>
    </location>
</feature>
<feature type="compositionally biased region" description="Basic and acidic residues" evidence="6">
    <location>
        <begin position="488"/>
        <end position="500"/>
    </location>
</feature>
<proteinExistence type="predicted"/>
<dbReference type="SUPFAM" id="SSF57903">
    <property type="entry name" value="FYVE/PHD zinc finger"/>
    <property type="match status" value="1"/>
</dbReference>
<comment type="caution">
    <text evidence="8">The sequence shown here is derived from an EMBL/GenBank/DDBJ whole genome shotgun (WGS) entry which is preliminary data.</text>
</comment>
<evidence type="ECO:0000256" key="3">
    <source>
        <dbReference type="ARBA" id="ARBA00022771"/>
    </source>
</evidence>
<feature type="region of interest" description="Disordered" evidence="6">
    <location>
        <begin position="299"/>
        <end position="389"/>
    </location>
</feature>
<feature type="region of interest" description="Disordered" evidence="6">
    <location>
        <begin position="479"/>
        <end position="505"/>
    </location>
</feature>
<evidence type="ECO:0000256" key="1">
    <source>
        <dbReference type="ARBA" id="ARBA00004123"/>
    </source>
</evidence>
<feature type="compositionally biased region" description="Low complexity" evidence="6">
    <location>
        <begin position="895"/>
        <end position="916"/>
    </location>
</feature>
<evidence type="ECO:0000256" key="2">
    <source>
        <dbReference type="ARBA" id="ARBA00022723"/>
    </source>
</evidence>
<keyword evidence="2" id="KW-0479">Metal-binding</keyword>
<protein>
    <recommendedName>
        <fullName evidence="7">Zinc finger PHD-type domain-containing protein</fullName>
    </recommendedName>
</protein>
<dbReference type="GO" id="GO:0008270">
    <property type="term" value="F:zinc ion binding"/>
    <property type="evidence" value="ECO:0007669"/>
    <property type="project" value="UniProtKB-KW"/>
</dbReference>
<dbReference type="InterPro" id="IPR011011">
    <property type="entry name" value="Znf_FYVE_PHD"/>
</dbReference>
<feature type="region of interest" description="Disordered" evidence="6">
    <location>
        <begin position="1"/>
        <end position="42"/>
    </location>
</feature>
<feature type="compositionally biased region" description="Polar residues" evidence="6">
    <location>
        <begin position="1058"/>
        <end position="1082"/>
    </location>
</feature>
<feature type="region of interest" description="Disordered" evidence="6">
    <location>
        <begin position="823"/>
        <end position="846"/>
    </location>
</feature>
<evidence type="ECO:0000256" key="4">
    <source>
        <dbReference type="ARBA" id="ARBA00022833"/>
    </source>
</evidence>
<comment type="subcellular location">
    <subcellularLocation>
        <location evidence="1">Nucleus</location>
    </subcellularLocation>
</comment>
<dbReference type="SMART" id="SM00249">
    <property type="entry name" value="PHD"/>
    <property type="match status" value="1"/>
</dbReference>
<feature type="compositionally biased region" description="Polar residues" evidence="6">
    <location>
        <begin position="368"/>
        <end position="388"/>
    </location>
</feature>
<feature type="region of interest" description="Disordered" evidence="6">
    <location>
        <begin position="55"/>
        <end position="83"/>
    </location>
</feature>
<feature type="region of interest" description="Disordered" evidence="6">
    <location>
        <begin position="146"/>
        <end position="230"/>
    </location>
</feature>
<organism evidence="8 9">
    <name type="scientific">Dispira parvispora</name>
    <dbReference type="NCBI Taxonomy" id="1520584"/>
    <lineage>
        <taxon>Eukaryota</taxon>
        <taxon>Fungi</taxon>
        <taxon>Fungi incertae sedis</taxon>
        <taxon>Zoopagomycota</taxon>
        <taxon>Kickxellomycotina</taxon>
        <taxon>Dimargaritomycetes</taxon>
        <taxon>Dimargaritales</taxon>
        <taxon>Dimargaritaceae</taxon>
        <taxon>Dispira</taxon>
    </lineage>
</organism>
<accession>A0A9W8E682</accession>
<evidence type="ECO:0000313" key="8">
    <source>
        <dbReference type="EMBL" id="KAJ1961671.1"/>
    </source>
</evidence>
<dbReference type="AlphaFoldDB" id="A0A9W8E682"/>
<dbReference type="PANTHER" id="PTHR46174:SF1">
    <property type="entry name" value="CXXC-TYPE ZINC FINGER PROTEIN 1"/>
    <property type="match status" value="1"/>
</dbReference>
<feature type="compositionally biased region" description="Low complexity" evidence="6">
    <location>
        <begin position="197"/>
        <end position="210"/>
    </location>
</feature>
<feature type="compositionally biased region" description="Polar residues" evidence="6">
    <location>
        <begin position="539"/>
        <end position="555"/>
    </location>
</feature>
<feature type="compositionally biased region" description="Polar residues" evidence="6">
    <location>
        <begin position="878"/>
        <end position="888"/>
    </location>
</feature>
<feature type="compositionally biased region" description="Polar residues" evidence="6">
    <location>
        <begin position="753"/>
        <end position="767"/>
    </location>
</feature>
<dbReference type="PANTHER" id="PTHR46174">
    <property type="entry name" value="CXXC-TYPE ZINC FINGER PROTEIN 1"/>
    <property type="match status" value="1"/>
</dbReference>
<dbReference type="Gene3D" id="2.60.120.650">
    <property type="entry name" value="Cupin"/>
    <property type="match status" value="1"/>
</dbReference>
<feature type="compositionally biased region" description="Polar residues" evidence="6">
    <location>
        <begin position="305"/>
        <end position="314"/>
    </location>
</feature>
<feature type="compositionally biased region" description="Polar residues" evidence="6">
    <location>
        <begin position="152"/>
        <end position="169"/>
    </location>
</feature>
<dbReference type="InterPro" id="IPR037869">
    <property type="entry name" value="Spp1/CFP1"/>
</dbReference>
<feature type="region of interest" description="Disordered" evidence="6">
    <location>
        <begin position="875"/>
        <end position="916"/>
    </location>
</feature>
<feature type="region of interest" description="Disordered" evidence="6">
    <location>
        <begin position="732"/>
        <end position="777"/>
    </location>
</feature>